<dbReference type="AlphaFoldDB" id="A0AAW7M9D4"/>
<proteinExistence type="predicted"/>
<gene>
    <name evidence="1" type="ORF">QQ002_11840</name>
    <name evidence="2" type="ORF">QQX10_06910</name>
</gene>
<dbReference type="Proteomes" id="UP001172756">
    <property type="component" value="Unassembled WGS sequence"/>
</dbReference>
<protein>
    <submittedName>
        <fullName evidence="2">Uncharacterized protein</fullName>
    </submittedName>
</protein>
<reference evidence="2" key="1">
    <citation type="submission" date="2023-06" db="EMBL/GenBank/DDBJ databases">
        <title>Sysu t00039.</title>
        <authorList>
            <person name="Gao L."/>
            <person name="Fang B.-Z."/>
            <person name="Li W.-J."/>
        </authorList>
    </citation>
    <scope>NUCLEOTIDE SEQUENCE</scope>
    <source>
        <strain evidence="2">SYSU T00039</strain>
    </source>
</reference>
<organism evidence="2 3">
    <name type="scientific">Demequina lignilytica</name>
    <dbReference type="NCBI Taxonomy" id="3051663"/>
    <lineage>
        <taxon>Bacteria</taxon>
        <taxon>Bacillati</taxon>
        <taxon>Actinomycetota</taxon>
        <taxon>Actinomycetes</taxon>
        <taxon>Micrococcales</taxon>
        <taxon>Demequinaceae</taxon>
        <taxon>Demequina</taxon>
    </lineage>
</organism>
<dbReference type="Proteomes" id="UP001172737">
    <property type="component" value="Unassembled WGS sequence"/>
</dbReference>
<name>A0AAW7M9D4_9MICO</name>
<keyword evidence="3" id="KW-1185">Reference proteome</keyword>
<dbReference type="EMBL" id="JAUHPX010000003">
    <property type="protein sequence ID" value="MDN4487897.1"/>
    <property type="molecule type" value="Genomic_DNA"/>
</dbReference>
<comment type="caution">
    <text evidence="2">The sequence shown here is derived from an EMBL/GenBank/DDBJ whole genome shotgun (WGS) entry which is preliminary data.</text>
</comment>
<accession>A0AAW7M9D4</accession>
<dbReference type="RefSeq" id="WP_301119350.1">
    <property type="nucleotide sequence ID" value="NZ_JAUHPX010000003.1"/>
</dbReference>
<dbReference type="EMBL" id="JAUHQB010000010">
    <property type="protein sequence ID" value="MDN4484233.1"/>
    <property type="molecule type" value="Genomic_DNA"/>
</dbReference>
<evidence type="ECO:0000313" key="1">
    <source>
        <dbReference type="EMBL" id="MDN4484233.1"/>
    </source>
</evidence>
<sequence>MTPSSTADAVAELRQRRRDTRRELARVRWWRRLVQARRDLAVAFLARPEITGDAGLDLSWEALAAGAPTGDELSRALWPDAAGLSVATVDDLDRLDAGLEAYETRVAATLDNVTAQMVRALADTHRMDDGEKGP</sequence>
<evidence type="ECO:0000313" key="4">
    <source>
        <dbReference type="Proteomes" id="UP001172756"/>
    </source>
</evidence>
<evidence type="ECO:0000313" key="3">
    <source>
        <dbReference type="Proteomes" id="UP001172737"/>
    </source>
</evidence>
<evidence type="ECO:0000313" key="2">
    <source>
        <dbReference type="EMBL" id="MDN4487897.1"/>
    </source>
</evidence>
<reference evidence="1 4" key="2">
    <citation type="submission" date="2023-06" db="EMBL/GenBank/DDBJ databases">
        <title>SYSU T0a273.</title>
        <authorList>
            <person name="Gao L."/>
            <person name="Fang B.-Z."/>
            <person name="Li W.-J."/>
        </authorList>
    </citation>
    <scope>NUCLEOTIDE SEQUENCE [LARGE SCALE GENOMIC DNA]</scope>
    <source>
        <strain evidence="1 4">SYSU T0a273</strain>
    </source>
</reference>